<dbReference type="EMBL" id="KE525231">
    <property type="protein sequence ID" value="KFB43029.1"/>
    <property type="molecule type" value="Genomic_DNA"/>
</dbReference>
<dbReference type="EnsemblMetazoa" id="ASIC010703-RA">
    <property type="protein sequence ID" value="ASIC010703-PA"/>
    <property type="gene ID" value="ASIC010703"/>
</dbReference>
<reference evidence="2 4" key="1">
    <citation type="journal article" date="2014" name="BMC Genomics">
        <title>Genome sequence of Anopheles sinensis provides insight into genetics basis of mosquito competence for malaria parasites.</title>
        <authorList>
            <person name="Zhou D."/>
            <person name="Zhang D."/>
            <person name="Ding G."/>
            <person name="Shi L."/>
            <person name="Hou Q."/>
            <person name="Ye Y."/>
            <person name="Xu Y."/>
            <person name="Zhou H."/>
            <person name="Xiong C."/>
            <person name="Li S."/>
            <person name="Yu J."/>
            <person name="Hong S."/>
            <person name="Yu X."/>
            <person name="Zou P."/>
            <person name="Chen C."/>
            <person name="Chang X."/>
            <person name="Wang W."/>
            <person name="Lv Y."/>
            <person name="Sun Y."/>
            <person name="Ma L."/>
            <person name="Shen B."/>
            <person name="Zhu C."/>
        </authorList>
    </citation>
    <scope>NUCLEOTIDE SEQUENCE [LARGE SCALE GENOMIC DNA]</scope>
</reference>
<evidence type="ECO:0000313" key="2">
    <source>
        <dbReference type="EMBL" id="KFB43029.1"/>
    </source>
</evidence>
<feature type="compositionally biased region" description="Basic and acidic residues" evidence="1">
    <location>
        <begin position="150"/>
        <end position="169"/>
    </location>
</feature>
<evidence type="ECO:0000256" key="1">
    <source>
        <dbReference type="SAM" id="MobiDB-lite"/>
    </source>
</evidence>
<dbReference type="AlphaFoldDB" id="A0A084VYI5"/>
<dbReference type="VEuPathDB" id="VectorBase:ASIS000315"/>
<accession>A0A084VYI5</accession>
<sequence length="187" mass="21724">MHTLSRTGPSLSTLQFSERHKSTRECWQKHAHWRTAFCREVRNIRTPPNRTSDWRRVLHGARGKRFGVDFSQQDTNRRDERERPTSVNEPNTHRVRKGERESVCERARRWRQACRRRPRANRASRLWMRNGQKGPTGSEERGLGLGFGGHHREAEKIHPGERGVRRDGVKGQWGVGFDTAAVGNPCD</sequence>
<feature type="compositionally biased region" description="Basic and acidic residues" evidence="1">
    <location>
        <begin position="75"/>
        <end position="84"/>
    </location>
</feature>
<feature type="region of interest" description="Disordered" evidence="1">
    <location>
        <begin position="150"/>
        <end position="187"/>
    </location>
</feature>
<name>A0A084VYI5_ANOSI</name>
<gene>
    <name evidence="2" type="ORF">ZHAS_00010703</name>
</gene>
<dbReference type="EMBL" id="ATLV01018368">
    <property type="status" value="NOT_ANNOTATED_CDS"/>
    <property type="molecule type" value="Genomic_DNA"/>
</dbReference>
<protein>
    <submittedName>
        <fullName evidence="2 3">Uncharacterized protein</fullName>
    </submittedName>
</protein>
<organism evidence="3 4">
    <name type="scientific">Anopheles sinensis</name>
    <name type="common">Mosquito</name>
    <dbReference type="NCBI Taxonomy" id="74873"/>
    <lineage>
        <taxon>Eukaryota</taxon>
        <taxon>Metazoa</taxon>
        <taxon>Ecdysozoa</taxon>
        <taxon>Arthropoda</taxon>
        <taxon>Hexapoda</taxon>
        <taxon>Insecta</taxon>
        <taxon>Pterygota</taxon>
        <taxon>Neoptera</taxon>
        <taxon>Endopterygota</taxon>
        <taxon>Diptera</taxon>
        <taxon>Nematocera</taxon>
        <taxon>Culicoidea</taxon>
        <taxon>Culicidae</taxon>
        <taxon>Anophelinae</taxon>
        <taxon>Anopheles</taxon>
    </lineage>
</organism>
<dbReference type="VEuPathDB" id="VectorBase:ASIC010703"/>
<evidence type="ECO:0000313" key="4">
    <source>
        <dbReference type="Proteomes" id="UP000030765"/>
    </source>
</evidence>
<feature type="region of interest" description="Disordered" evidence="1">
    <location>
        <begin position="65"/>
        <end position="100"/>
    </location>
</feature>
<reference evidence="3" key="2">
    <citation type="submission" date="2020-05" db="UniProtKB">
        <authorList>
            <consortium name="EnsemblMetazoa"/>
        </authorList>
    </citation>
    <scope>IDENTIFICATION</scope>
</reference>
<proteinExistence type="predicted"/>
<evidence type="ECO:0000313" key="3">
    <source>
        <dbReference type="EnsemblMetazoa" id="ASIC010703-PA"/>
    </source>
</evidence>
<dbReference type="Proteomes" id="UP000030765">
    <property type="component" value="Unassembled WGS sequence"/>
</dbReference>
<keyword evidence="4" id="KW-1185">Reference proteome</keyword>